<feature type="chain" id="PRO_5016829927" evidence="3">
    <location>
        <begin position="19"/>
        <end position="247"/>
    </location>
</feature>
<dbReference type="SUPFAM" id="SSF53850">
    <property type="entry name" value="Periplasmic binding protein-like II"/>
    <property type="match status" value="1"/>
</dbReference>
<keyword evidence="2 3" id="KW-0732">Signal</keyword>
<dbReference type="OrthoDB" id="9768183at2"/>
<dbReference type="InterPro" id="IPR001638">
    <property type="entry name" value="Solute-binding_3/MltF_N"/>
</dbReference>
<gene>
    <name evidence="5" type="ORF">NCTC13337_00678</name>
</gene>
<dbReference type="PANTHER" id="PTHR35936:SF19">
    <property type="entry name" value="AMINO-ACID-BINDING PROTEIN YXEM-RELATED"/>
    <property type="match status" value="1"/>
</dbReference>
<sequence>MKSLLTAAWGLAVATAIADIPTYKVATEAHYAPFVFVDENSNIKGFDPDLLSAIGEKEGFKVKFSSELWDQMFKKLDNGQVQIISAGLLESPKRREKYGVSDSYAVSKRIAIFTDAKHKDKDISDLAGLRYVTQAGTTNVEYLKTLFGPDAKILGEQTQYMQIKALLKNEADVVYDDYHVLVPYLNRFKDNLYYISDNKVGSGINFVMLTQKDDLELLEKINEGLKAVKADGTYQKIYDKWFNHNAG</sequence>
<feature type="domain" description="Solute-binding protein family 3/N-terminal" evidence="4">
    <location>
        <begin position="22"/>
        <end position="245"/>
    </location>
</feature>
<evidence type="ECO:0000256" key="2">
    <source>
        <dbReference type="ARBA" id="ARBA00022729"/>
    </source>
</evidence>
<reference evidence="5 6" key="1">
    <citation type="submission" date="2018-06" db="EMBL/GenBank/DDBJ databases">
        <authorList>
            <consortium name="Pathogen Informatics"/>
            <person name="Doyle S."/>
        </authorList>
    </citation>
    <scope>NUCLEOTIDE SEQUENCE [LARGE SCALE GENOMIC DNA]</scope>
    <source>
        <strain evidence="5 6">NCTC13337</strain>
    </source>
</reference>
<evidence type="ECO:0000313" key="5">
    <source>
        <dbReference type="EMBL" id="SUO94339.1"/>
    </source>
</evidence>
<evidence type="ECO:0000256" key="1">
    <source>
        <dbReference type="ARBA" id="ARBA00010333"/>
    </source>
</evidence>
<dbReference type="EMBL" id="UHIC01000001">
    <property type="protein sequence ID" value="SUO94339.1"/>
    <property type="molecule type" value="Genomic_DNA"/>
</dbReference>
<dbReference type="SMART" id="SM00062">
    <property type="entry name" value="PBPb"/>
    <property type="match status" value="1"/>
</dbReference>
<proteinExistence type="inferred from homology"/>
<feature type="signal peptide" evidence="3">
    <location>
        <begin position="1"/>
        <end position="18"/>
    </location>
</feature>
<protein>
    <submittedName>
        <fullName evidence="5">Probable amino-acid ABC transporter-binding protein HI_1080</fullName>
    </submittedName>
</protein>
<dbReference type="PANTHER" id="PTHR35936">
    <property type="entry name" value="MEMBRANE-BOUND LYTIC MUREIN TRANSGLYCOSYLASE F"/>
    <property type="match status" value="1"/>
</dbReference>
<evidence type="ECO:0000313" key="6">
    <source>
        <dbReference type="Proteomes" id="UP000254601"/>
    </source>
</evidence>
<organism evidence="5 6">
    <name type="scientific">Suttonella ornithocola</name>
    <dbReference type="NCBI Taxonomy" id="279832"/>
    <lineage>
        <taxon>Bacteria</taxon>
        <taxon>Pseudomonadati</taxon>
        <taxon>Pseudomonadota</taxon>
        <taxon>Gammaproteobacteria</taxon>
        <taxon>Cardiobacteriales</taxon>
        <taxon>Cardiobacteriaceae</taxon>
        <taxon>Suttonella</taxon>
    </lineage>
</organism>
<evidence type="ECO:0000256" key="3">
    <source>
        <dbReference type="SAM" id="SignalP"/>
    </source>
</evidence>
<dbReference type="Pfam" id="PF00497">
    <property type="entry name" value="SBP_bac_3"/>
    <property type="match status" value="1"/>
</dbReference>
<name>A0A380MNZ2_9GAMM</name>
<accession>A0A380MNZ2</accession>
<dbReference type="RefSeq" id="WP_072575957.1">
    <property type="nucleotide sequence ID" value="NZ_LWHB01000039.1"/>
</dbReference>
<comment type="similarity">
    <text evidence="1">Belongs to the bacterial solute-binding protein 3 family.</text>
</comment>
<dbReference type="Gene3D" id="3.40.190.10">
    <property type="entry name" value="Periplasmic binding protein-like II"/>
    <property type="match status" value="2"/>
</dbReference>
<evidence type="ECO:0000259" key="4">
    <source>
        <dbReference type="SMART" id="SM00062"/>
    </source>
</evidence>
<dbReference type="Proteomes" id="UP000254601">
    <property type="component" value="Unassembled WGS sequence"/>
</dbReference>
<dbReference type="AlphaFoldDB" id="A0A380MNZ2"/>
<keyword evidence="6" id="KW-1185">Reference proteome</keyword>